<feature type="transmembrane region" description="Helical" evidence="1">
    <location>
        <begin position="48"/>
        <end position="70"/>
    </location>
</feature>
<dbReference type="PANTHER" id="PTHR36443:SF1">
    <property type="entry name" value="BSR5223 PROTEIN"/>
    <property type="match status" value="1"/>
</dbReference>
<keyword evidence="1" id="KW-0472">Membrane</keyword>
<dbReference type="PANTHER" id="PTHR36443">
    <property type="entry name" value="BSR5223 PROTEIN"/>
    <property type="match status" value="1"/>
</dbReference>
<dbReference type="Proteomes" id="UP000214588">
    <property type="component" value="Unassembled WGS sequence"/>
</dbReference>
<evidence type="ECO:0000256" key="1">
    <source>
        <dbReference type="SAM" id="Phobius"/>
    </source>
</evidence>
<keyword evidence="1" id="KW-1133">Transmembrane helix</keyword>
<dbReference type="InterPro" id="IPR021320">
    <property type="entry name" value="DUF2905"/>
</dbReference>
<dbReference type="RefSeq" id="WP_089023878.1">
    <property type="nucleotide sequence ID" value="NZ_NIQC01000018.1"/>
</dbReference>
<evidence type="ECO:0000313" key="2">
    <source>
        <dbReference type="EMBL" id="OWZ83449.1"/>
    </source>
</evidence>
<accession>A0A226BZ18</accession>
<protein>
    <recommendedName>
        <fullName evidence="4">DUF2905 domain-containing protein</fullName>
    </recommendedName>
</protein>
<dbReference type="AlphaFoldDB" id="A0A226BZ18"/>
<dbReference type="Pfam" id="PF11146">
    <property type="entry name" value="DUF2905"/>
    <property type="match status" value="1"/>
</dbReference>
<keyword evidence="3" id="KW-1185">Reference proteome</keyword>
<name>A0A226BZ18_9FIRM</name>
<reference evidence="2 3" key="1">
    <citation type="submission" date="2017-06" db="EMBL/GenBank/DDBJ databases">
        <title>Draft Genome Sequence of Natranaerobius trueperi halophilic, alkalithermophilic bacteria from soda lakes.</title>
        <authorList>
            <person name="Zhao B."/>
        </authorList>
    </citation>
    <scope>NUCLEOTIDE SEQUENCE [LARGE SCALE GENOMIC DNA]</scope>
    <source>
        <strain evidence="2 3">DSM 18760</strain>
    </source>
</reference>
<keyword evidence="1" id="KW-0812">Transmembrane</keyword>
<organism evidence="2 3">
    <name type="scientific">Natranaerobius trueperi</name>
    <dbReference type="NCBI Taxonomy" id="759412"/>
    <lineage>
        <taxon>Bacteria</taxon>
        <taxon>Bacillati</taxon>
        <taxon>Bacillota</taxon>
        <taxon>Clostridia</taxon>
        <taxon>Natranaerobiales</taxon>
        <taxon>Natranaerobiaceae</taxon>
        <taxon>Natranaerobius</taxon>
    </lineage>
</organism>
<proteinExistence type="predicted"/>
<evidence type="ECO:0000313" key="3">
    <source>
        <dbReference type="Proteomes" id="UP000214588"/>
    </source>
</evidence>
<sequence length="72" mass="7980">MYDQIGRLLITFGILFLVLGGVFTLLSRIGNIGRLPGDIFIQRGNGTFFFPIVTSIIVSIILSLILSVIIRR</sequence>
<evidence type="ECO:0008006" key="4">
    <source>
        <dbReference type="Google" id="ProtNLM"/>
    </source>
</evidence>
<dbReference type="EMBL" id="NIQC01000018">
    <property type="protein sequence ID" value="OWZ83449.1"/>
    <property type="molecule type" value="Genomic_DNA"/>
</dbReference>
<gene>
    <name evidence="2" type="ORF">CDO51_08655</name>
</gene>
<comment type="caution">
    <text evidence="2">The sequence shown here is derived from an EMBL/GenBank/DDBJ whole genome shotgun (WGS) entry which is preliminary data.</text>
</comment>